<comment type="caution">
    <text evidence="1">The sequence shown here is derived from an EMBL/GenBank/DDBJ whole genome shotgun (WGS) entry which is preliminary data.</text>
</comment>
<evidence type="ECO:0000313" key="2">
    <source>
        <dbReference type="Proteomes" id="UP000530186"/>
    </source>
</evidence>
<proteinExistence type="predicted"/>
<evidence type="ECO:0000313" key="1">
    <source>
        <dbReference type="EMBL" id="MBA0016605.1"/>
    </source>
</evidence>
<dbReference type="GeneID" id="303194971"/>
<dbReference type="RefSeq" id="WP_180746798.1">
    <property type="nucleotide sequence ID" value="NZ_CBCRWQ010000008.1"/>
</dbReference>
<name>A0A7V8SK40_9LACT</name>
<dbReference type="AlphaFoldDB" id="A0A7V8SK40"/>
<keyword evidence="2" id="KW-1185">Reference proteome</keyword>
<organism evidence="1 2">
    <name type="scientific">Pseudolactococcus laudensis</name>
    <dbReference type="NCBI Taxonomy" id="1494461"/>
    <lineage>
        <taxon>Bacteria</taxon>
        <taxon>Bacillati</taxon>
        <taxon>Bacillota</taxon>
        <taxon>Bacilli</taxon>
        <taxon>Lactobacillales</taxon>
        <taxon>Streptococcaceae</taxon>
        <taxon>Pseudolactococcus</taxon>
    </lineage>
</organism>
<accession>A0A7V8SK40</accession>
<gene>
    <name evidence="1" type="ORF">HZR21_05510</name>
</gene>
<dbReference type="Proteomes" id="UP000530186">
    <property type="component" value="Unassembled WGS sequence"/>
</dbReference>
<sequence length="110" mass="12339">MSRTKLLLEVVQDIQALGNSLQVLAEALMAGEPQVQTKEEEMPFDTSDMTPTKPTVTLDEVKAVMVKQSQAGFTKQVQSIIHQFDAKKLSDVDPKYYEEMLLLAEELSHD</sequence>
<reference evidence="1 2" key="1">
    <citation type="submission" date="2020-07" db="EMBL/GenBank/DDBJ databases">
        <authorList>
            <person name="Hilgarth M."/>
            <person name="Werum V."/>
            <person name="Vogel R.F."/>
        </authorList>
    </citation>
    <scope>NUCLEOTIDE SEQUENCE [LARGE SCALE GENOMIC DNA]</scope>
    <source>
        <strain evidence="1 2">DSM 28961</strain>
    </source>
</reference>
<dbReference type="EMBL" id="JACBNY010000007">
    <property type="protein sequence ID" value="MBA0016605.1"/>
    <property type="molecule type" value="Genomic_DNA"/>
</dbReference>
<protein>
    <submittedName>
        <fullName evidence="1">rRNA biogenesis protein rrp5</fullName>
    </submittedName>
</protein>